<evidence type="ECO:0000313" key="3">
    <source>
        <dbReference type="Proteomes" id="UP000035037"/>
    </source>
</evidence>
<dbReference type="STRING" id="431041.FLM9_500"/>
<dbReference type="Pfam" id="PF13304">
    <property type="entry name" value="AAA_21"/>
    <property type="match status" value="1"/>
</dbReference>
<feature type="domain" description="ATPase AAA-type core" evidence="1">
    <location>
        <begin position="48"/>
        <end position="283"/>
    </location>
</feature>
<dbReference type="Proteomes" id="UP000035037">
    <property type="component" value="Unassembled WGS sequence"/>
</dbReference>
<dbReference type="InterPro" id="IPR003959">
    <property type="entry name" value="ATPase_AAA_core"/>
</dbReference>
<dbReference type="InterPro" id="IPR027417">
    <property type="entry name" value="P-loop_NTPase"/>
</dbReference>
<dbReference type="GO" id="GO:0005524">
    <property type="term" value="F:ATP binding"/>
    <property type="evidence" value="ECO:0007669"/>
    <property type="project" value="InterPro"/>
</dbReference>
<proteinExistence type="predicted"/>
<evidence type="ECO:0000259" key="1">
    <source>
        <dbReference type="Pfam" id="PF13304"/>
    </source>
</evidence>
<comment type="caution">
    <text evidence="2">The sequence shown here is derived from an EMBL/GenBank/DDBJ whole genome shotgun (WGS) entry which is preliminary data.</text>
</comment>
<accession>A0A0G8ATU7</accession>
<gene>
    <name evidence="2" type="ORF">TQ37_06760</name>
</gene>
<dbReference type="PANTHER" id="PTHR43581:SF2">
    <property type="entry name" value="EXCINUCLEASE ATPASE SUBUNIT"/>
    <property type="match status" value="1"/>
</dbReference>
<evidence type="ECO:0000313" key="2">
    <source>
        <dbReference type="EMBL" id="KKZ11666.1"/>
    </source>
</evidence>
<dbReference type="Gene3D" id="3.40.50.300">
    <property type="entry name" value="P-loop containing nucleotide triphosphate hydrolases"/>
    <property type="match status" value="2"/>
</dbReference>
<dbReference type="GO" id="GO:0016887">
    <property type="term" value="F:ATP hydrolysis activity"/>
    <property type="evidence" value="ECO:0007669"/>
    <property type="project" value="InterPro"/>
</dbReference>
<name>A0A0G8ATU7_9SYNE</name>
<protein>
    <recommendedName>
        <fullName evidence="1">ATPase AAA-type core domain-containing protein</fullName>
    </recommendedName>
</protein>
<dbReference type="EMBL" id="JYFQ01000135">
    <property type="protein sequence ID" value="KKZ11666.1"/>
    <property type="molecule type" value="Genomic_DNA"/>
</dbReference>
<organism evidence="2 3">
    <name type="scientific">Candidatus Synechococcus spongiarum 15L</name>
    <dbReference type="NCBI Taxonomy" id="1608419"/>
    <lineage>
        <taxon>Bacteria</taxon>
        <taxon>Bacillati</taxon>
        <taxon>Cyanobacteriota</taxon>
        <taxon>Cyanophyceae</taxon>
        <taxon>Synechococcales</taxon>
        <taxon>Synechococcaceae</taxon>
        <taxon>Synechococcus</taxon>
    </lineage>
</organism>
<reference evidence="2 3" key="1">
    <citation type="submission" date="2015-02" db="EMBL/GenBank/DDBJ databases">
        <authorList>
            <person name="Slaby B."/>
            <person name="Hentschel U."/>
        </authorList>
    </citation>
    <scope>NUCLEOTIDE SEQUENCE [LARGE SCALE GENOMIC DNA]</scope>
    <source>
        <strain evidence="2">15L</strain>
    </source>
</reference>
<dbReference type="InterPro" id="IPR051396">
    <property type="entry name" value="Bact_Antivir_Def_Nuclease"/>
</dbReference>
<dbReference type="AlphaFoldDB" id="A0A0G8ATU7"/>
<reference evidence="2 3" key="2">
    <citation type="submission" date="2015-05" db="EMBL/GenBank/DDBJ databases">
        <title>Lifestyle Evolution in Cyanobacterial Symbionts of Sponges.</title>
        <authorList>
            <person name="Burgsdorf I."/>
            <person name="Slaby B.M."/>
            <person name="Handley K.M."/>
            <person name="Haber M."/>
            <person name="Blom J."/>
            <person name="Marshall C.W."/>
            <person name="Gilbert J.A."/>
            <person name="Hentschel U."/>
            <person name="Steindler L."/>
        </authorList>
    </citation>
    <scope>NUCLEOTIDE SEQUENCE [LARGE SCALE GENOMIC DNA]</scope>
    <source>
        <strain evidence="2">15L</strain>
    </source>
</reference>
<dbReference type="PATRIC" id="fig|1608419.3.peg.453"/>
<sequence length="520" mass="57795">MIQRRLRELWGQLQGKKPHFPHFLSEVRLEGIRGIKDLKARFDYPVSVIAGGNASGKSTVLFAAACAYKVTGAGVKDFVPSTLFPDYRPKSGGREDHRDKVTLTFEYETPEGHRSMLWRRSKGWNRSFGGRKNASQPERAVYLRTLSNLSNPSEVRGVLSMSRSAQAPKETALTAYQIELAHQMLPFRYSEVVNLSSGNKVLLFAAQKCGGFYSELHMSAGERAILRLSQEIAQLKGALILIDELEAGLHPWVQQLLMAQLQDLALRNDLQVIVTTHSPVVLDSVPENGRIFLHRNEATGEVAVRLAYRDIIQNALYGRSGGALNLLCEDKAAEGLLKGVLDVLLPELEISTESVHIGRDTGADEFSSHAAAFRKFGQIKSFVFVLDGDKRDSPAEERLREHARSDSVFFLPGEAPEAWVWQALKQFPADAAKGLGCGKDELTTKLSQLDSLYDLASGRRDEIPKTKLRRLAEAVSRTEPEIARMVGRQEAGNKQSDIQPLVENLKSALQRWRDVDLASP</sequence>
<dbReference type="PANTHER" id="PTHR43581">
    <property type="entry name" value="ATP/GTP PHOSPHATASE"/>
    <property type="match status" value="1"/>
</dbReference>
<dbReference type="SUPFAM" id="SSF52540">
    <property type="entry name" value="P-loop containing nucleoside triphosphate hydrolases"/>
    <property type="match status" value="1"/>
</dbReference>